<gene>
    <name evidence="2" type="ORF">DET52_10486</name>
</gene>
<proteinExistence type="predicted"/>
<evidence type="ECO:0008006" key="4">
    <source>
        <dbReference type="Google" id="ProtNLM"/>
    </source>
</evidence>
<dbReference type="AlphaFoldDB" id="A0A4R6H559"/>
<evidence type="ECO:0000313" key="3">
    <source>
        <dbReference type="Proteomes" id="UP000294848"/>
    </source>
</evidence>
<feature type="chain" id="PRO_5020404928" description="DUF4843 domain-containing protein" evidence="1">
    <location>
        <begin position="19"/>
        <end position="268"/>
    </location>
</feature>
<dbReference type="PROSITE" id="PS51257">
    <property type="entry name" value="PROKAR_LIPOPROTEIN"/>
    <property type="match status" value="1"/>
</dbReference>
<dbReference type="OrthoDB" id="1114372at2"/>
<dbReference type="RefSeq" id="WP_133464880.1">
    <property type="nucleotide sequence ID" value="NZ_SNWI01000004.1"/>
</dbReference>
<sequence>MKKINILAFFFAFVLILASCEDTNENLVGYRGAAVVPEISDINPAFYTSDLANSFVAFKVALPEGENVDAAELQVTYKGQTAVLQQISSFPAEINIPATDVLQALSISENDVEIGDSFLVHVVTKSGELSSRSLAAMKILVTCEFNSELTTGAYSAVSSDWESAGDVTITADPEDPFKLYVDGFAEVDGLVSNGNKLQISIDPYSFKMTGVATVIADDVAPWDLPYTGFSYEPIGGLYNSCDGSFDLQIKITVDQGTFGTYNFTLTRK</sequence>
<feature type="signal peptide" evidence="1">
    <location>
        <begin position="1"/>
        <end position="18"/>
    </location>
</feature>
<keyword evidence="1" id="KW-0732">Signal</keyword>
<accession>A0A4R6H559</accession>
<organism evidence="2 3">
    <name type="scientific">Sunxiuqinia elliptica</name>
    <dbReference type="NCBI Taxonomy" id="655355"/>
    <lineage>
        <taxon>Bacteria</taxon>
        <taxon>Pseudomonadati</taxon>
        <taxon>Bacteroidota</taxon>
        <taxon>Bacteroidia</taxon>
        <taxon>Marinilabiliales</taxon>
        <taxon>Prolixibacteraceae</taxon>
        <taxon>Sunxiuqinia</taxon>
    </lineage>
</organism>
<evidence type="ECO:0000256" key="1">
    <source>
        <dbReference type="SAM" id="SignalP"/>
    </source>
</evidence>
<dbReference type="Proteomes" id="UP000294848">
    <property type="component" value="Unassembled WGS sequence"/>
</dbReference>
<name>A0A4R6H559_9BACT</name>
<evidence type="ECO:0000313" key="2">
    <source>
        <dbReference type="EMBL" id="TDO02621.1"/>
    </source>
</evidence>
<comment type="caution">
    <text evidence="2">The sequence shown here is derived from an EMBL/GenBank/DDBJ whole genome shotgun (WGS) entry which is preliminary data.</text>
</comment>
<protein>
    <recommendedName>
        <fullName evidence="4">DUF4843 domain-containing protein</fullName>
    </recommendedName>
</protein>
<reference evidence="2 3" key="1">
    <citation type="submission" date="2019-03" db="EMBL/GenBank/DDBJ databases">
        <title>Freshwater and sediment microbial communities from various areas in North America, analyzing microbe dynamics in response to fracking.</title>
        <authorList>
            <person name="Lamendella R."/>
        </authorList>
    </citation>
    <scope>NUCLEOTIDE SEQUENCE [LARGE SCALE GENOMIC DNA]</scope>
    <source>
        <strain evidence="2 3">114D</strain>
    </source>
</reference>
<dbReference type="EMBL" id="SNWI01000004">
    <property type="protein sequence ID" value="TDO02621.1"/>
    <property type="molecule type" value="Genomic_DNA"/>
</dbReference>